<dbReference type="PANTHER" id="PTHR31885">
    <property type="entry name" value="GH04784P"/>
    <property type="match status" value="1"/>
</dbReference>
<comment type="similarity">
    <text evidence="2">Belongs to the TMEM86 family.</text>
</comment>
<dbReference type="InterPro" id="IPR012506">
    <property type="entry name" value="TMEM86B-like"/>
</dbReference>
<evidence type="ECO:0000256" key="2">
    <source>
        <dbReference type="ARBA" id="ARBA00007375"/>
    </source>
</evidence>
<comment type="subcellular location">
    <subcellularLocation>
        <location evidence="1">Membrane</location>
        <topology evidence="1">Multi-pass membrane protein</topology>
    </subcellularLocation>
</comment>
<feature type="transmembrane region" description="Helical" evidence="6">
    <location>
        <begin position="79"/>
        <end position="100"/>
    </location>
</feature>
<dbReference type="Proteomes" id="UP000315369">
    <property type="component" value="Unassembled WGS sequence"/>
</dbReference>
<dbReference type="PANTHER" id="PTHR31885:SF6">
    <property type="entry name" value="GH04784P"/>
    <property type="match status" value="1"/>
</dbReference>
<evidence type="ECO:0000256" key="3">
    <source>
        <dbReference type="ARBA" id="ARBA00022692"/>
    </source>
</evidence>
<organism evidence="7 8">
    <name type="scientific">Myxococcus llanfairpwllgwyngyllgogerychwyrndrobwllllantysiliogogogochensis</name>
    <dbReference type="NCBI Taxonomy" id="2590453"/>
    <lineage>
        <taxon>Bacteria</taxon>
        <taxon>Pseudomonadati</taxon>
        <taxon>Myxococcota</taxon>
        <taxon>Myxococcia</taxon>
        <taxon>Myxococcales</taxon>
        <taxon>Cystobacterineae</taxon>
        <taxon>Myxococcaceae</taxon>
        <taxon>Myxococcus</taxon>
    </lineage>
</organism>
<dbReference type="AlphaFoldDB" id="A0A540WKI4"/>
<feature type="transmembrane region" description="Helical" evidence="6">
    <location>
        <begin position="131"/>
        <end position="153"/>
    </location>
</feature>
<name>A0A540WKI4_9BACT</name>
<protein>
    <submittedName>
        <fullName evidence="7">Lysoplasmalogenase</fullName>
    </submittedName>
</protein>
<dbReference type="EMBL" id="VIFM01000334">
    <property type="protein sequence ID" value="TQF09540.1"/>
    <property type="molecule type" value="Genomic_DNA"/>
</dbReference>
<evidence type="ECO:0000256" key="6">
    <source>
        <dbReference type="SAM" id="Phobius"/>
    </source>
</evidence>
<comment type="caution">
    <text evidence="7">The sequence shown here is derived from an EMBL/GenBank/DDBJ whole genome shotgun (WGS) entry which is preliminary data.</text>
</comment>
<dbReference type="RefSeq" id="WP_141648628.1">
    <property type="nucleotide sequence ID" value="NZ_VIFM01000334.1"/>
</dbReference>
<keyword evidence="4 6" id="KW-1133">Transmembrane helix</keyword>
<gene>
    <name evidence="7" type="ORF">FJV41_44040</name>
</gene>
<evidence type="ECO:0000256" key="5">
    <source>
        <dbReference type="ARBA" id="ARBA00023136"/>
    </source>
</evidence>
<accession>A0A540WKI4</accession>
<keyword evidence="5 6" id="KW-0472">Membrane</keyword>
<dbReference type="GO" id="GO:0016787">
    <property type="term" value="F:hydrolase activity"/>
    <property type="evidence" value="ECO:0007669"/>
    <property type="project" value="TreeGrafter"/>
</dbReference>
<evidence type="ECO:0000313" key="7">
    <source>
        <dbReference type="EMBL" id="TQF09540.1"/>
    </source>
</evidence>
<keyword evidence="8" id="KW-1185">Reference proteome</keyword>
<dbReference type="GO" id="GO:0016020">
    <property type="term" value="C:membrane"/>
    <property type="evidence" value="ECO:0007669"/>
    <property type="project" value="UniProtKB-SubCell"/>
</dbReference>
<feature type="transmembrane region" description="Helical" evidence="6">
    <location>
        <begin position="6"/>
        <end position="25"/>
    </location>
</feature>
<feature type="transmembrane region" description="Helical" evidence="6">
    <location>
        <begin position="165"/>
        <end position="186"/>
    </location>
</feature>
<dbReference type="OrthoDB" id="5592477at2"/>
<dbReference type="Pfam" id="PF07947">
    <property type="entry name" value="YhhN"/>
    <property type="match status" value="1"/>
</dbReference>
<evidence type="ECO:0000313" key="8">
    <source>
        <dbReference type="Proteomes" id="UP000315369"/>
    </source>
</evidence>
<feature type="transmembrane region" description="Helical" evidence="6">
    <location>
        <begin position="192"/>
        <end position="211"/>
    </location>
</feature>
<keyword evidence="3 6" id="KW-0812">Transmembrane</keyword>
<evidence type="ECO:0000256" key="1">
    <source>
        <dbReference type="ARBA" id="ARBA00004141"/>
    </source>
</evidence>
<sequence>MLTGGGSRILAGVGVVGAVGFLLAMDTGRPEVRLMTKAVPMLCLLLWQWPPRERYARWVFAGLGLSLLGDVLLDLGPEFFLPGLGAFLLAHVSYTAAYLTVTRGLQWVRALPFLLLAVSASVFLWPGLGDMALPVSVYVAVICTMTWRAAAMLGTPGLSRLEQRAAFAGALLFAVSDGLLAIRLFVQPVPGAGYAIMLLYWAAQLSIAVSARGPRAHPASAGHSLA</sequence>
<proteinExistence type="inferred from homology"/>
<feature type="transmembrane region" description="Helical" evidence="6">
    <location>
        <begin position="107"/>
        <end position="125"/>
    </location>
</feature>
<reference evidence="7 8" key="1">
    <citation type="submission" date="2019-06" db="EMBL/GenBank/DDBJ databases">
        <authorList>
            <person name="Livingstone P."/>
            <person name="Whitworth D."/>
        </authorList>
    </citation>
    <scope>NUCLEOTIDE SEQUENCE [LARGE SCALE GENOMIC DNA]</scope>
    <source>
        <strain evidence="7 8">AM401</strain>
    </source>
</reference>
<evidence type="ECO:0000256" key="4">
    <source>
        <dbReference type="ARBA" id="ARBA00022989"/>
    </source>
</evidence>